<name>A0ABN9UDM1_9DINO</name>
<accession>A0ABN9UDM1</accession>
<protein>
    <submittedName>
        <fullName evidence="2">Uncharacterized protein</fullName>
    </submittedName>
</protein>
<gene>
    <name evidence="2" type="ORF">PCOR1329_LOCUS47656</name>
</gene>
<feature type="region of interest" description="Disordered" evidence="1">
    <location>
        <begin position="140"/>
        <end position="197"/>
    </location>
</feature>
<evidence type="ECO:0000256" key="1">
    <source>
        <dbReference type="SAM" id="MobiDB-lite"/>
    </source>
</evidence>
<evidence type="ECO:0000313" key="2">
    <source>
        <dbReference type="EMBL" id="CAK0857566.1"/>
    </source>
</evidence>
<organism evidence="2 3">
    <name type="scientific">Prorocentrum cordatum</name>
    <dbReference type="NCBI Taxonomy" id="2364126"/>
    <lineage>
        <taxon>Eukaryota</taxon>
        <taxon>Sar</taxon>
        <taxon>Alveolata</taxon>
        <taxon>Dinophyceae</taxon>
        <taxon>Prorocentrales</taxon>
        <taxon>Prorocentraceae</taxon>
        <taxon>Prorocentrum</taxon>
    </lineage>
</organism>
<feature type="region of interest" description="Disordered" evidence="1">
    <location>
        <begin position="74"/>
        <end position="107"/>
    </location>
</feature>
<feature type="compositionally biased region" description="Low complexity" evidence="1">
    <location>
        <begin position="152"/>
        <end position="175"/>
    </location>
</feature>
<sequence>MAGLSCPAASPAWIMERHRMCGHLRGGGGFIAAPHRSAQVGVHAGSAPHLLCEISEAEFHAMLAAGLLSQPDMSGHSEPFAHAFPQGALPPEPLRQRPPAAPAEAQDAGYPLAQAAAHEHPTPAAHGQEVAHLHALAQDPMGSAAAPPPGATPGATPGAASALEPAAAAEPEAVAVPGRRRQTARARPSVWAPAAET</sequence>
<keyword evidence="3" id="KW-1185">Reference proteome</keyword>
<comment type="caution">
    <text evidence="2">The sequence shown here is derived from an EMBL/GenBank/DDBJ whole genome shotgun (WGS) entry which is preliminary data.</text>
</comment>
<dbReference type="Proteomes" id="UP001189429">
    <property type="component" value="Unassembled WGS sequence"/>
</dbReference>
<feature type="non-terminal residue" evidence="2">
    <location>
        <position position="197"/>
    </location>
</feature>
<proteinExistence type="predicted"/>
<evidence type="ECO:0000313" key="3">
    <source>
        <dbReference type="Proteomes" id="UP001189429"/>
    </source>
</evidence>
<dbReference type="EMBL" id="CAUYUJ010015740">
    <property type="protein sequence ID" value="CAK0857566.1"/>
    <property type="molecule type" value="Genomic_DNA"/>
</dbReference>
<reference evidence="2" key="1">
    <citation type="submission" date="2023-10" db="EMBL/GenBank/DDBJ databases">
        <authorList>
            <person name="Chen Y."/>
            <person name="Shah S."/>
            <person name="Dougan E. K."/>
            <person name="Thang M."/>
            <person name="Chan C."/>
        </authorList>
    </citation>
    <scope>NUCLEOTIDE SEQUENCE [LARGE SCALE GENOMIC DNA]</scope>
</reference>